<dbReference type="AlphaFoldDB" id="A0A174L604"/>
<reference evidence="2 4" key="1">
    <citation type="submission" date="2015-09" db="EMBL/GenBank/DDBJ databases">
        <authorList>
            <consortium name="Pathogen Informatics"/>
        </authorList>
    </citation>
    <scope>NUCLEOTIDE SEQUENCE [LARGE SCALE GENOMIC DNA]</scope>
    <source>
        <strain evidence="2 4">2789STDY5834902</strain>
    </source>
</reference>
<dbReference type="Proteomes" id="UP000481598">
    <property type="component" value="Unassembled WGS sequence"/>
</dbReference>
<dbReference type="EMBL" id="CZAQ01000021">
    <property type="protein sequence ID" value="CUP16989.1"/>
    <property type="molecule type" value="Genomic_DNA"/>
</dbReference>
<reference evidence="3 5" key="2">
    <citation type="journal article" date="2019" name="Nat. Med.">
        <title>A library of human gut bacterial isolates paired with longitudinal multiomics data enables mechanistic microbiome research.</title>
        <authorList>
            <person name="Poyet M."/>
            <person name="Groussin M."/>
            <person name="Gibbons S.M."/>
            <person name="Avila-Pacheco J."/>
            <person name="Jiang X."/>
            <person name="Kearney S.M."/>
            <person name="Perrotta A.R."/>
            <person name="Berdy B."/>
            <person name="Zhao S."/>
            <person name="Lieberman T.D."/>
            <person name="Swanson P.K."/>
            <person name="Smith M."/>
            <person name="Roesemann S."/>
            <person name="Alexander J.E."/>
            <person name="Rich S.A."/>
            <person name="Livny J."/>
            <person name="Vlamakis H."/>
            <person name="Clish C."/>
            <person name="Bullock K."/>
            <person name="Deik A."/>
            <person name="Scott J."/>
            <person name="Pierce K.A."/>
            <person name="Xavier R.J."/>
            <person name="Alm E.J."/>
        </authorList>
    </citation>
    <scope>NUCLEOTIDE SEQUENCE [LARGE SCALE GENOMIC DNA]</scope>
    <source>
        <strain evidence="3 5">BIOML-A10</strain>
    </source>
</reference>
<feature type="transmembrane region" description="Helical" evidence="1">
    <location>
        <begin position="46"/>
        <end position="65"/>
    </location>
</feature>
<keyword evidence="1" id="KW-0472">Membrane</keyword>
<feature type="transmembrane region" description="Helical" evidence="1">
    <location>
        <begin position="172"/>
        <end position="193"/>
    </location>
</feature>
<sequence length="196" mass="22212">MGKKNKRHDVDKSALSKEGQISDYLRDIILSSLEFEKERGDSLNRYVDNLMVTITILSVAYLAPLDYISNIQGLEEVYGISTRQILFVYLILLGLLGCALVIAVSAIFLRSNIALASPSEQFDRYSTTYKEACDEGGQIRERDLLKSYCSSLNITYRAYLLKHNNMWKRLKISTGLTVLSLIMAFVFLSHLLLTLL</sequence>
<protein>
    <submittedName>
        <fullName evidence="2">Uncharacterized protein</fullName>
    </submittedName>
</protein>
<evidence type="ECO:0000256" key="1">
    <source>
        <dbReference type="SAM" id="Phobius"/>
    </source>
</evidence>
<accession>A0A174L604</accession>
<evidence type="ECO:0000313" key="5">
    <source>
        <dbReference type="Proteomes" id="UP000481598"/>
    </source>
</evidence>
<keyword evidence="1" id="KW-0812">Transmembrane</keyword>
<dbReference type="RefSeq" id="WP_055252031.1">
    <property type="nucleotide sequence ID" value="NZ_CABIXX010000021.1"/>
</dbReference>
<evidence type="ECO:0000313" key="2">
    <source>
        <dbReference type="EMBL" id="CUP16989.1"/>
    </source>
</evidence>
<evidence type="ECO:0000313" key="3">
    <source>
        <dbReference type="EMBL" id="MZJ85688.1"/>
    </source>
</evidence>
<dbReference type="Proteomes" id="UP000095454">
    <property type="component" value="Unassembled WGS sequence"/>
</dbReference>
<gene>
    <name evidence="2" type="ORF">ERS852514_01281</name>
    <name evidence="3" type="ORF">GT635_04325</name>
</gene>
<name>A0A174L604_9ACTN</name>
<dbReference type="EMBL" id="WWTB01000007">
    <property type="protein sequence ID" value="MZJ85688.1"/>
    <property type="molecule type" value="Genomic_DNA"/>
</dbReference>
<organism evidence="2 4">
    <name type="scientific">Collinsella aerofaciens</name>
    <dbReference type="NCBI Taxonomy" id="74426"/>
    <lineage>
        <taxon>Bacteria</taxon>
        <taxon>Bacillati</taxon>
        <taxon>Actinomycetota</taxon>
        <taxon>Coriobacteriia</taxon>
        <taxon>Coriobacteriales</taxon>
        <taxon>Coriobacteriaceae</taxon>
        <taxon>Collinsella</taxon>
    </lineage>
</organism>
<evidence type="ECO:0000313" key="4">
    <source>
        <dbReference type="Proteomes" id="UP000095454"/>
    </source>
</evidence>
<proteinExistence type="predicted"/>
<keyword evidence="1" id="KW-1133">Transmembrane helix</keyword>
<feature type="transmembrane region" description="Helical" evidence="1">
    <location>
        <begin position="85"/>
        <end position="109"/>
    </location>
</feature>